<comment type="caution">
    <text evidence="1">The sequence shown here is derived from an EMBL/GenBank/DDBJ whole genome shotgun (WGS) entry which is preliminary data.</text>
</comment>
<evidence type="ECO:0000313" key="2">
    <source>
        <dbReference type="Proteomes" id="UP000248555"/>
    </source>
</evidence>
<name>A0A327YTH6_9BACL</name>
<dbReference type="EMBL" id="QLMH01000003">
    <property type="protein sequence ID" value="RAK21299.1"/>
    <property type="molecule type" value="Genomic_DNA"/>
</dbReference>
<proteinExistence type="predicted"/>
<sequence length="78" mass="9619">MMKEMDFSELTEWILEKKSDVERDILQTKGKERNIRTRARDENEAKILDDLCRKRWKKAEAEGKVKYLSKRVWYYEFD</sequence>
<gene>
    <name evidence="1" type="ORF">B0I26_103257</name>
</gene>
<dbReference type="RefSeq" id="WP_245934719.1">
    <property type="nucleotide sequence ID" value="NZ_QLMH01000003.1"/>
</dbReference>
<protein>
    <submittedName>
        <fullName evidence="1">Uncharacterized protein</fullName>
    </submittedName>
</protein>
<dbReference type="AlphaFoldDB" id="A0A327YTH6"/>
<dbReference type="Proteomes" id="UP000248555">
    <property type="component" value="Unassembled WGS sequence"/>
</dbReference>
<accession>A0A327YTH6</accession>
<keyword evidence="2" id="KW-1185">Reference proteome</keyword>
<organism evidence="1 2">
    <name type="scientific">Paranoxybacillus vitaminiphilus</name>
    <dbReference type="NCBI Taxonomy" id="581036"/>
    <lineage>
        <taxon>Bacteria</taxon>
        <taxon>Bacillati</taxon>
        <taxon>Bacillota</taxon>
        <taxon>Bacilli</taxon>
        <taxon>Bacillales</taxon>
        <taxon>Anoxybacillaceae</taxon>
        <taxon>Paranoxybacillus</taxon>
    </lineage>
</organism>
<evidence type="ECO:0000313" key="1">
    <source>
        <dbReference type="EMBL" id="RAK21299.1"/>
    </source>
</evidence>
<reference evidence="1 2" key="1">
    <citation type="submission" date="2018-06" db="EMBL/GenBank/DDBJ databases">
        <title>Genomic Encyclopedia of Type Strains, Phase III (KMG-III): the genomes of soil and plant-associated and newly described type strains.</title>
        <authorList>
            <person name="Whitman W."/>
        </authorList>
    </citation>
    <scope>NUCLEOTIDE SEQUENCE [LARGE SCALE GENOMIC DNA]</scope>
    <source>
        <strain evidence="1 2">CGMCC 1.8979</strain>
    </source>
</reference>